<dbReference type="Pfam" id="PF07944">
    <property type="entry name" value="Beta-AFase-like_GH127_cat"/>
    <property type="match status" value="1"/>
</dbReference>
<dbReference type="InterPro" id="IPR008928">
    <property type="entry name" value="6-hairpin_glycosidase_sf"/>
</dbReference>
<dbReference type="PANTHER" id="PTHR31151">
    <property type="entry name" value="PROLINE-TRNA LIGASE (DUF1680)"/>
    <property type="match status" value="1"/>
</dbReference>
<dbReference type="Pfam" id="PF16375">
    <property type="entry name" value="DUF4986"/>
    <property type="match status" value="1"/>
</dbReference>
<reference evidence="5 6" key="1">
    <citation type="submission" date="2021-05" db="EMBL/GenBank/DDBJ databases">
        <title>Novel species in genus Cellulomonas.</title>
        <authorList>
            <person name="Zhang G."/>
        </authorList>
    </citation>
    <scope>NUCLEOTIDE SEQUENCE [LARGE SCALE GENOMIC DNA]</scope>
    <source>
        <strain evidence="6">zg-ZUI222</strain>
    </source>
</reference>
<evidence type="ECO:0000313" key="6">
    <source>
        <dbReference type="Proteomes" id="UP000677804"/>
    </source>
</evidence>
<accession>A0ABX8DBV0</accession>
<dbReference type="InterPro" id="IPR032275">
    <property type="entry name" value="DUF4986"/>
</dbReference>
<dbReference type="PANTHER" id="PTHR31151:SF0">
    <property type="entry name" value="PROLINE-TRNA LIGASE (DUF1680)"/>
    <property type="match status" value="1"/>
</dbReference>
<protein>
    <submittedName>
        <fullName evidence="5">Glycoside hydrolase family 127 protein</fullName>
    </submittedName>
</protein>
<dbReference type="InterPro" id="IPR012878">
    <property type="entry name" value="Beta-AFase-like_GH127_cat"/>
</dbReference>
<dbReference type="InterPro" id="IPR046544">
    <property type="entry name" value="GH146_SB_dom"/>
</dbReference>
<dbReference type="GO" id="GO:0016787">
    <property type="term" value="F:hydrolase activity"/>
    <property type="evidence" value="ECO:0007669"/>
    <property type="project" value="UniProtKB-KW"/>
</dbReference>
<sequence length="796" mass="83624">MREIDLPDSCVPGTGCQAVAVSTVAASSPVPPPPAPGAPSSVAPSGGTPAVVPFPLTAVRLTDGPFAAAQRTALRYLVGLDADRLLAPFRREAGLPTRAEPYGSWESIGLDGHIGGHALSAAALQWAATGDERAADLARSLVDGLVACQDALGTGYVGGVPGGVALWESVASGGAQAGTFDLGGAWVPWYNVHKTYAGLIDAARYGPVDAAARARAAAVRLGDWGVALSDRLDDAAFARMLRTEFGGMCEAYGDLAELTGDPRYAALARRFADASLLAPLREGRDALDGLHANTQVAKVVGWPAIGEADAAAAFVRTVLAHRTLAFGGNSVAEHFTPDARAHVTHREGPESCNTANMLEVERRLYALTGDVTLLDAAERQLVNHVLSAQHPDGGFVYFTPARPGHYRVYSTRDACMWCCVGTALETYARLGELAYARAGDELLVNLPVPSTLDWAERGVRVRLASDYPAATPTTDVTLTVDVGTPTDLALHVRRPGWAVEDVVLTVDGEPVAPVREREGYVTVRRTWHGGEQVTWRLLAGPAAERLPGDDGWVALRWGPVVLAVRGDADDLVGLRADDARMGHVAHGPLRPLAAAPLLVGSDEDLAAALRPRGDGTFVLDRGADGPVVLEPFPTLHDARYTIYLPVVPDVADVPARRTALAALDDEQLGLAARTLDAVACGQQQPETDHGFRGADAWTGARDGRHWRATRDRFGYRLADPGGRATTLRVTYLAEPGRARVLWGDEEVGVLAVGAPGGLRTVDLPVVPGAGEVSVVADPVGSPTPPVVSLHLLAAPA</sequence>
<keyword evidence="5" id="KW-0378">Hydrolase</keyword>
<organism evidence="5 6">
    <name type="scientific">Cellulomonas wangleii</name>
    <dbReference type="NCBI Taxonomy" id="2816956"/>
    <lineage>
        <taxon>Bacteria</taxon>
        <taxon>Bacillati</taxon>
        <taxon>Actinomycetota</taxon>
        <taxon>Actinomycetes</taxon>
        <taxon>Micrococcales</taxon>
        <taxon>Cellulomonadaceae</taxon>
        <taxon>Cellulomonas</taxon>
    </lineage>
</organism>
<evidence type="ECO:0000313" key="5">
    <source>
        <dbReference type="EMBL" id="QVI63447.1"/>
    </source>
</evidence>
<name>A0ABX8DBV0_9CELL</name>
<dbReference type="InterPro" id="IPR049046">
    <property type="entry name" value="Beta-AFase-like_GH127_middle"/>
</dbReference>
<evidence type="ECO:0000259" key="4">
    <source>
        <dbReference type="Pfam" id="PF20736"/>
    </source>
</evidence>
<evidence type="ECO:0000259" key="2">
    <source>
        <dbReference type="Pfam" id="PF16375"/>
    </source>
</evidence>
<dbReference type="Pfam" id="PF20736">
    <property type="entry name" value="Glyco_hydro127M"/>
    <property type="match status" value="1"/>
</dbReference>
<feature type="domain" description="Glycoside hydrolase GH146 substrate-binding" evidence="3">
    <location>
        <begin position="670"/>
        <end position="734"/>
    </location>
</feature>
<proteinExistence type="predicted"/>
<evidence type="ECO:0000259" key="3">
    <source>
        <dbReference type="Pfam" id="PF20620"/>
    </source>
</evidence>
<feature type="domain" description="Non-reducing end beta-L-arabinofuranosidase-like GH127 catalytic" evidence="1">
    <location>
        <begin position="58"/>
        <end position="431"/>
    </location>
</feature>
<dbReference type="Pfam" id="PF20620">
    <property type="entry name" value="DUF6805"/>
    <property type="match status" value="1"/>
</dbReference>
<dbReference type="Proteomes" id="UP000677804">
    <property type="component" value="Chromosome"/>
</dbReference>
<keyword evidence="6" id="KW-1185">Reference proteome</keyword>
<feature type="domain" description="Non-reducing end beta-L-arabinofuranosidase-like GH127 middle" evidence="4">
    <location>
        <begin position="442"/>
        <end position="537"/>
    </location>
</feature>
<feature type="domain" description="DUF4986" evidence="2">
    <location>
        <begin position="569"/>
        <end position="643"/>
    </location>
</feature>
<dbReference type="SUPFAM" id="SSF48208">
    <property type="entry name" value="Six-hairpin glycosidases"/>
    <property type="match status" value="1"/>
</dbReference>
<evidence type="ECO:0000259" key="1">
    <source>
        <dbReference type="Pfam" id="PF07944"/>
    </source>
</evidence>
<dbReference type="EMBL" id="CP074405">
    <property type="protein sequence ID" value="QVI63447.1"/>
    <property type="molecule type" value="Genomic_DNA"/>
</dbReference>
<gene>
    <name evidence="5" type="ORF">KG103_06130</name>
</gene>